<dbReference type="Gene3D" id="3.40.50.720">
    <property type="entry name" value="NAD(P)-binding Rossmann-like Domain"/>
    <property type="match status" value="2"/>
</dbReference>
<protein>
    <submittedName>
        <fullName evidence="6">D-3-phosphoglycerate dehydrogenase</fullName>
        <ecNumber evidence="6">1.1.1.95</ecNumber>
    </submittedName>
</protein>
<dbReference type="GO" id="GO:0005829">
    <property type="term" value="C:cytosol"/>
    <property type="evidence" value="ECO:0007669"/>
    <property type="project" value="TreeGrafter"/>
</dbReference>
<dbReference type="EMBL" id="UOEQ01000116">
    <property type="protein sequence ID" value="VAW16869.1"/>
    <property type="molecule type" value="Genomic_DNA"/>
</dbReference>
<dbReference type="GO" id="GO:0016618">
    <property type="term" value="F:hydroxypyruvate reductase [NAD(P)H] activity"/>
    <property type="evidence" value="ECO:0007669"/>
    <property type="project" value="TreeGrafter"/>
</dbReference>
<dbReference type="AlphaFoldDB" id="A0A3B0TXK5"/>
<feature type="domain" description="D-isomer specific 2-hydroxyacid dehydrogenase NAD-binding" evidence="5">
    <location>
        <begin position="105"/>
        <end position="277"/>
    </location>
</feature>
<dbReference type="InterPro" id="IPR006140">
    <property type="entry name" value="D-isomer_DH_NAD-bd"/>
</dbReference>
<keyword evidence="1" id="KW-0521">NADP</keyword>
<dbReference type="InterPro" id="IPR006139">
    <property type="entry name" value="D-isomer_2_OHA_DH_cat_dom"/>
</dbReference>
<dbReference type="PANTHER" id="PTHR10996:SF178">
    <property type="entry name" value="2-HYDROXYACID DEHYDROGENASE YGL185C-RELATED"/>
    <property type="match status" value="1"/>
</dbReference>
<dbReference type="CDD" id="cd12156">
    <property type="entry name" value="HPPR"/>
    <property type="match status" value="1"/>
</dbReference>
<evidence type="ECO:0000313" key="6">
    <source>
        <dbReference type="EMBL" id="VAW16869.1"/>
    </source>
</evidence>
<evidence type="ECO:0000259" key="5">
    <source>
        <dbReference type="Pfam" id="PF02826"/>
    </source>
</evidence>
<feature type="domain" description="D-isomer specific 2-hydroxyacid dehydrogenase catalytic" evidence="4">
    <location>
        <begin position="6"/>
        <end position="308"/>
    </location>
</feature>
<dbReference type="Pfam" id="PF00389">
    <property type="entry name" value="2-Hacid_dh"/>
    <property type="match status" value="1"/>
</dbReference>
<keyword evidence="3" id="KW-0520">NAD</keyword>
<name>A0A3B0TXK5_9ZZZZ</name>
<dbReference type="SUPFAM" id="SSF51735">
    <property type="entry name" value="NAD(P)-binding Rossmann-fold domains"/>
    <property type="match status" value="1"/>
</dbReference>
<evidence type="ECO:0000256" key="3">
    <source>
        <dbReference type="ARBA" id="ARBA00023027"/>
    </source>
</evidence>
<dbReference type="GO" id="GO:0051287">
    <property type="term" value="F:NAD binding"/>
    <property type="evidence" value="ECO:0007669"/>
    <property type="project" value="InterPro"/>
</dbReference>
<reference evidence="6" key="1">
    <citation type="submission" date="2018-06" db="EMBL/GenBank/DDBJ databases">
        <authorList>
            <person name="Zhirakovskaya E."/>
        </authorList>
    </citation>
    <scope>NUCLEOTIDE SEQUENCE</scope>
</reference>
<dbReference type="EC" id="1.1.1.95" evidence="6"/>
<organism evidence="6">
    <name type="scientific">hydrothermal vent metagenome</name>
    <dbReference type="NCBI Taxonomy" id="652676"/>
    <lineage>
        <taxon>unclassified sequences</taxon>
        <taxon>metagenomes</taxon>
        <taxon>ecological metagenomes</taxon>
    </lineage>
</organism>
<evidence type="ECO:0000256" key="2">
    <source>
        <dbReference type="ARBA" id="ARBA00023002"/>
    </source>
</evidence>
<dbReference type="Pfam" id="PF02826">
    <property type="entry name" value="2-Hacid_dh_C"/>
    <property type="match status" value="1"/>
</dbReference>
<dbReference type="GO" id="GO:0030267">
    <property type="term" value="F:glyoxylate reductase (NADPH) activity"/>
    <property type="evidence" value="ECO:0007669"/>
    <property type="project" value="TreeGrafter"/>
</dbReference>
<dbReference type="PANTHER" id="PTHR10996">
    <property type="entry name" value="2-HYDROXYACID DEHYDROGENASE-RELATED"/>
    <property type="match status" value="1"/>
</dbReference>
<evidence type="ECO:0000256" key="1">
    <source>
        <dbReference type="ARBA" id="ARBA00022857"/>
    </source>
</evidence>
<accession>A0A3B0TXK5</accession>
<dbReference type="FunFam" id="3.40.50.720:FF:000213">
    <property type="entry name" value="Putative 2-hydroxyacid dehydrogenase"/>
    <property type="match status" value="1"/>
</dbReference>
<sequence length="309" mass="33865">MPSQVLITQKMLKSCESEICEKFDATRLYEQKDPERFLRDNGKEFRAIAGYGVDVALMDRLPNLKMIANFGVGYDGIDIKAAAKRSIAVSNTPDVLNDAMAEITIGLMICLSRKIIPADNFVRKGKWTQSNFPLQSEIKGKVAGIVGLGRIGKEIALRCEAMKMQVVYFGRTNQKDQPYQYFNDLVKMAENCDWLIVATPGGKETNKMVDASVLDALGKNGFLVNIARGSVVDEISLVKKLEQGELAGAGLDVFDDEPNVPPALFEMDNVILSPHQGSATRGTRNAMGQLLVANLDAFFAGKPLLTKVV</sequence>
<proteinExistence type="predicted"/>
<dbReference type="InterPro" id="IPR036291">
    <property type="entry name" value="NAD(P)-bd_dom_sf"/>
</dbReference>
<dbReference type="GO" id="GO:0004617">
    <property type="term" value="F:phosphoglycerate dehydrogenase activity"/>
    <property type="evidence" value="ECO:0007669"/>
    <property type="project" value="UniProtKB-EC"/>
</dbReference>
<dbReference type="InterPro" id="IPR050223">
    <property type="entry name" value="D-isomer_2-hydroxyacid_DH"/>
</dbReference>
<evidence type="ECO:0000259" key="4">
    <source>
        <dbReference type="Pfam" id="PF00389"/>
    </source>
</evidence>
<keyword evidence="2 6" id="KW-0560">Oxidoreductase</keyword>
<dbReference type="SUPFAM" id="SSF52283">
    <property type="entry name" value="Formate/glycerate dehydrogenase catalytic domain-like"/>
    <property type="match status" value="1"/>
</dbReference>
<gene>
    <name evidence="6" type="ORF">MNBD_ALPHA11-2264</name>
</gene>